<keyword evidence="1" id="KW-0732">Signal</keyword>
<dbReference type="Pfam" id="PF01963">
    <property type="entry name" value="TraB_PrgY_gumN"/>
    <property type="match status" value="1"/>
</dbReference>
<evidence type="ECO:0000256" key="1">
    <source>
        <dbReference type="SAM" id="SignalP"/>
    </source>
</evidence>
<dbReference type="InterPro" id="IPR047111">
    <property type="entry name" value="YbaP-like"/>
</dbReference>
<reference evidence="2" key="1">
    <citation type="submission" date="2022-03" db="EMBL/GenBank/DDBJ databases">
        <title>Identification of a novel bacterium isolated from mangrove sediments.</title>
        <authorList>
            <person name="Pan X."/>
        </authorList>
    </citation>
    <scope>NUCLEOTIDE SEQUENCE</scope>
    <source>
        <strain evidence="2">B2637</strain>
    </source>
</reference>
<evidence type="ECO:0000313" key="2">
    <source>
        <dbReference type="EMBL" id="MCJ1959823.1"/>
    </source>
</evidence>
<protein>
    <submittedName>
        <fullName evidence="2">TraB/GumN family protein</fullName>
    </submittedName>
</protein>
<comment type="caution">
    <text evidence="2">The sequence shown here is derived from an EMBL/GenBank/DDBJ whole genome shotgun (WGS) entry which is preliminary data.</text>
</comment>
<dbReference type="RefSeq" id="WP_243797247.1">
    <property type="nucleotide sequence ID" value="NZ_JALHAT010000003.1"/>
</dbReference>
<gene>
    <name evidence="2" type="ORF">MTR65_03930</name>
</gene>
<accession>A0ABT0A9F1</accession>
<feature type="chain" id="PRO_5047017744" evidence="1">
    <location>
        <begin position="26"/>
        <end position="304"/>
    </location>
</feature>
<dbReference type="CDD" id="cd14789">
    <property type="entry name" value="Tiki"/>
    <property type="match status" value="1"/>
</dbReference>
<evidence type="ECO:0000313" key="3">
    <source>
        <dbReference type="Proteomes" id="UP001162802"/>
    </source>
</evidence>
<proteinExistence type="predicted"/>
<dbReference type="EMBL" id="JALHAT010000003">
    <property type="protein sequence ID" value="MCJ1959823.1"/>
    <property type="molecule type" value="Genomic_DNA"/>
</dbReference>
<feature type="signal peptide" evidence="1">
    <location>
        <begin position="1"/>
        <end position="25"/>
    </location>
</feature>
<organism evidence="2 3">
    <name type="scientific">Novosphingobium mangrovi</name>
    <name type="common">ex Hu et al. 2023</name>
    <dbReference type="NCBI Taxonomy" id="2930094"/>
    <lineage>
        <taxon>Bacteria</taxon>
        <taxon>Pseudomonadati</taxon>
        <taxon>Pseudomonadota</taxon>
        <taxon>Alphaproteobacteria</taxon>
        <taxon>Sphingomonadales</taxon>
        <taxon>Sphingomonadaceae</taxon>
        <taxon>Novosphingobium</taxon>
    </lineage>
</organism>
<dbReference type="PANTHER" id="PTHR40590">
    <property type="entry name" value="CYTOPLASMIC PROTEIN-RELATED"/>
    <property type="match status" value="1"/>
</dbReference>
<dbReference type="InterPro" id="IPR002816">
    <property type="entry name" value="TraB/PrgY/GumN_fam"/>
</dbReference>
<keyword evidence="3" id="KW-1185">Reference proteome</keyword>
<dbReference type="Proteomes" id="UP001162802">
    <property type="component" value="Unassembled WGS sequence"/>
</dbReference>
<name>A0ABT0A9F1_9SPHN</name>
<sequence>MRTRLLSLTASLALCTLALPCSARAKEPAPLPAETEARPVRPALWKVADEDTTIWLFGTIHVLPEAVDWNSGAVAQALTASDTLVTEVPMDAQAKTQAIMMRLSQREDGKSLRDTLSPEHRASYEAALRKLGLPLNAFDRTDSWFAALMLSLLPLQAAGYDLAHGVDTQVSELAKARGMDHQALETPEFQLGQFENLSPETQETYLAEVIEGLPTMEADITEMVGAWKAGEAQKLAQILNEQESDPAIREALLTTRNRNWTTWLEERLETPGEVFLAVGAGHLAGKDSVQELLAREGITAERIQ</sequence>
<dbReference type="PANTHER" id="PTHR40590:SF1">
    <property type="entry name" value="CYTOPLASMIC PROTEIN"/>
    <property type="match status" value="1"/>
</dbReference>